<evidence type="ECO:0000256" key="1">
    <source>
        <dbReference type="SAM" id="SignalP"/>
    </source>
</evidence>
<dbReference type="Proteomes" id="UP001339429">
    <property type="component" value="Unassembled WGS sequence"/>
</dbReference>
<evidence type="ECO:0000313" key="3">
    <source>
        <dbReference type="Proteomes" id="UP001339429"/>
    </source>
</evidence>
<evidence type="ECO:0000313" key="2">
    <source>
        <dbReference type="EMBL" id="MEC6898369.1"/>
    </source>
</evidence>
<proteinExistence type="predicted"/>
<feature type="chain" id="PRO_5046512268" description="Bacterial SH3 domain protein" evidence="1">
    <location>
        <begin position="19"/>
        <end position="73"/>
    </location>
</feature>
<protein>
    <recommendedName>
        <fullName evidence="4">Bacterial SH3 domain protein</fullName>
    </recommendedName>
</protein>
<name>A0ABU6LGZ9_9GAMM</name>
<reference evidence="2 3" key="1">
    <citation type="submission" date="2024-01" db="EMBL/GenBank/DDBJ databases">
        <title>Active colonisers of the gastrointestinal tract of Atlantic salmon farmed in a warm water region.</title>
        <authorList>
            <person name="Bowman J.P."/>
        </authorList>
    </citation>
    <scope>NUCLEOTIDE SEQUENCE [LARGE SCALE GENOMIC DNA]</scope>
    <source>
        <strain evidence="2 3">S4MW1</strain>
    </source>
</reference>
<dbReference type="EMBL" id="JAYXUD010000004">
    <property type="protein sequence ID" value="MEC6898369.1"/>
    <property type="molecule type" value="Genomic_DNA"/>
</dbReference>
<comment type="caution">
    <text evidence="2">The sequence shown here is derived from an EMBL/GenBank/DDBJ whole genome shotgun (WGS) entry which is preliminary data.</text>
</comment>
<gene>
    <name evidence="2" type="ORF">VXS00_06925</name>
</gene>
<dbReference type="RefSeq" id="WP_327779547.1">
    <property type="nucleotide sequence ID" value="NZ_JAYXUD010000004.1"/>
</dbReference>
<evidence type="ECO:0008006" key="4">
    <source>
        <dbReference type="Google" id="ProtNLM"/>
    </source>
</evidence>
<organism evidence="2 3">
    <name type="scientific">Photobacterium piscicola</name>
    <dbReference type="NCBI Taxonomy" id="1378299"/>
    <lineage>
        <taxon>Bacteria</taxon>
        <taxon>Pseudomonadati</taxon>
        <taxon>Pseudomonadota</taxon>
        <taxon>Gammaproteobacteria</taxon>
        <taxon>Vibrionales</taxon>
        <taxon>Vibrionaceae</taxon>
        <taxon>Photobacterium</taxon>
    </lineage>
</organism>
<keyword evidence="3" id="KW-1185">Reference proteome</keyword>
<feature type="signal peptide" evidence="1">
    <location>
        <begin position="1"/>
        <end position="18"/>
    </location>
</feature>
<keyword evidence="1" id="KW-0732">Signal</keyword>
<accession>A0ABU6LGZ9</accession>
<sequence>MRIIFVLIFAMFSSLAFSDDSIIIYTQKDIKSEVVEKVDSDENLLVIFIDGNWSKVEDSSTGKSGWIINTLGE</sequence>